<dbReference type="Proteomes" id="UP000249818">
    <property type="component" value="Chromosome BARAN1"/>
</dbReference>
<evidence type="ECO:0000256" key="3">
    <source>
        <dbReference type="ARBA" id="ARBA00022723"/>
    </source>
</evidence>
<dbReference type="AlphaFoldDB" id="A0A2X3MJ99"/>
<evidence type="ECO:0000256" key="4">
    <source>
        <dbReference type="ARBA" id="ARBA00022741"/>
    </source>
</evidence>
<keyword evidence="6" id="KW-0862">Zinc</keyword>
<protein>
    <submittedName>
        <fullName evidence="9">[NiFe] hydrogenase nickel incorporation-associated protein HypB</fullName>
    </submittedName>
</protein>
<dbReference type="EMBL" id="LS483254">
    <property type="protein sequence ID" value="SQD92195.1"/>
    <property type="molecule type" value="Genomic_DNA"/>
</dbReference>
<dbReference type="GO" id="GO:0016151">
    <property type="term" value="F:nickel cation binding"/>
    <property type="evidence" value="ECO:0007669"/>
    <property type="project" value="InterPro"/>
</dbReference>
<dbReference type="Gene3D" id="3.40.50.300">
    <property type="entry name" value="P-loop containing nucleotide triphosphate hydrolases"/>
    <property type="match status" value="1"/>
</dbReference>
<keyword evidence="3" id="KW-0479">Metal-binding</keyword>
<gene>
    <name evidence="9" type="primary">hypB</name>
    <name evidence="9" type="ORF">BARAN1_0170</name>
</gene>
<dbReference type="InterPro" id="IPR004392">
    <property type="entry name" value="Hyd_mat_HypB"/>
</dbReference>
<dbReference type="GO" id="GO:0008270">
    <property type="term" value="F:zinc ion binding"/>
    <property type="evidence" value="ECO:0007669"/>
    <property type="project" value="TreeGrafter"/>
</dbReference>
<name>A0A2X3MJ99_9BACT</name>
<evidence type="ECO:0000256" key="6">
    <source>
        <dbReference type="ARBA" id="ARBA00022833"/>
    </source>
</evidence>
<keyword evidence="5" id="KW-0378">Hydrolase</keyword>
<evidence type="ECO:0000256" key="7">
    <source>
        <dbReference type="ARBA" id="ARBA00023134"/>
    </source>
</evidence>
<dbReference type="InterPro" id="IPR003495">
    <property type="entry name" value="CobW/HypB/UreG_nucleotide-bd"/>
</dbReference>
<dbReference type="KEGG" id="bana:BARAN1_0170"/>
<keyword evidence="7" id="KW-0342">GTP-binding</keyword>
<evidence type="ECO:0000313" key="10">
    <source>
        <dbReference type="Proteomes" id="UP000249818"/>
    </source>
</evidence>
<evidence type="ECO:0000256" key="2">
    <source>
        <dbReference type="ARBA" id="ARBA00022596"/>
    </source>
</evidence>
<reference evidence="10" key="1">
    <citation type="submission" date="2018-05" db="EMBL/GenBank/DDBJ databases">
        <authorList>
            <person name="Hao L."/>
        </authorList>
    </citation>
    <scope>NUCLEOTIDE SEQUENCE [LARGE SCALE GENOMIC DNA]</scope>
</reference>
<keyword evidence="10" id="KW-1185">Reference proteome</keyword>
<dbReference type="PIRSF" id="PIRSF005624">
    <property type="entry name" value="Ni-bind_GTPase"/>
    <property type="match status" value="1"/>
</dbReference>
<proteinExistence type="inferred from homology"/>
<dbReference type="PANTHER" id="PTHR30134">
    <property type="entry name" value="HYDROGENASE PROTEIN ASSEMBLY PROTEIN, NICKEL CHAPERONE"/>
    <property type="match status" value="1"/>
</dbReference>
<dbReference type="PANTHER" id="PTHR30134:SF2">
    <property type="entry name" value="HYDROGENASE MATURATION FACTOR HYPB"/>
    <property type="match status" value="1"/>
</dbReference>
<sequence length="231" mass="25019">MGSRFGVLPRWGYHRVRMHDIRVGTQDVFKHQLELASYNYKLLQERGVRAFNVMGAIGSGKTLLILRLAERLKEKGVRVGAIAGDVAGDDDHQKFVAAGLVAANLNTGDDCHLDAHRVGHALEGFPLAEVDVLFIENVGNLVCPADFPLGTAGDLVVISVTEGDDMVRKHPKIFTQTDVVAVNKVDLAGFVGVDPMVLVDDYRRLNPQGKVVLTDARSGRGVDELLASLGL</sequence>
<dbReference type="SUPFAM" id="SSF52540">
    <property type="entry name" value="P-loop containing nucleoside triphosphate hydrolases"/>
    <property type="match status" value="1"/>
</dbReference>
<evidence type="ECO:0000259" key="8">
    <source>
        <dbReference type="Pfam" id="PF02492"/>
    </source>
</evidence>
<dbReference type="GO" id="GO:0003924">
    <property type="term" value="F:GTPase activity"/>
    <property type="evidence" value="ECO:0007669"/>
    <property type="project" value="InterPro"/>
</dbReference>
<comment type="similarity">
    <text evidence="1">Belongs to the SIMIBI class G3E GTPase family. HypB/HupM subfamily.</text>
</comment>
<evidence type="ECO:0000313" key="9">
    <source>
        <dbReference type="EMBL" id="SQD92195.1"/>
    </source>
</evidence>
<keyword evidence="4" id="KW-0547">Nucleotide-binding</keyword>
<dbReference type="GO" id="GO:0005525">
    <property type="term" value="F:GTP binding"/>
    <property type="evidence" value="ECO:0007669"/>
    <property type="project" value="UniProtKB-KW"/>
</dbReference>
<accession>A0A2X3MJ99</accession>
<feature type="domain" description="CobW/HypB/UreG nucleotide-binding" evidence="8">
    <location>
        <begin position="51"/>
        <end position="211"/>
    </location>
</feature>
<evidence type="ECO:0000256" key="5">
    <source>
        <dbReference type="ARBA" id="ARBA00022801"/>
    </source>
</evidence>
<dbReference type="Pfam" id="PF02492">
    <property type="entry name" value="cobW"/>
    <property type="match status" value="1"/>
</dbReference>
<dbReference type="NCBIfam" id="TIGR00073">
    <property type="entry name" value="hypB"/>
    <property type="match status" value="1"/>
</dbReference>
<keyword evidence="2" id="KW-0533">Nickel</keyword>
<evidence type="ECO:0000256" key="1">
    <source>
        <dbReference type="ARBA" id="ARBA00006211"/>
    </source>
</evidence>
<dbReference type="GO" id="GO:0051604">
    <property type="term" value="P:protein maturation"/>
    <property type="evidence" value="ECO:0007669"/>
    <property type="project" value="InterPro"/>
</dbReference>
<organism evidence="9 10">
    <name type="scientific">Candidatus Bipolaricaulis anaerobius</name>
    <dbReference type="NCBI Taxonomy" id="2026885"/>
    <lineage>
        <taxon>Bacteria</taxon>
        <taxon>Candidatus Bipolaricaulota</taxon>
        <taxon>Candidatus Bipolaricaulia</taxon>
        <taxon>Candidatus Bipolaricaulales</taxon>
        <taxon>Candidatus Bipolaricaulaceae</taxon>
        <taxon>Candidatus Bipolaricaulis</taxon>
    </lineage>
</organism>
<dbReference type="InterPro" id="IPR027417">
    <property type="entry name" value="P-loop_NTPase"/>
</dbReference>